<accession>A0ACC0HMY4</accession>
<dbReference type="EMBL" id="CM045761">
    <property type="protein sequence ID" value="KAI8014748.1"/>
    <property type="molecule type" value="Genomic_DNA"/>
</dbReference>
<proteinExistence type="predicted"/>
<reference evidence="1 2" key="1">
    <citation type="journal article" date="2022" name="Plant J.">
        <title>Chromosome-level genome of Camellia lanceoleosa provides a valuable resource for understanding genome evolution and self-incompatibility.</title>
        <authorList>
            <person name="Gong W."/>
            <person name="Xiao S."/>
            <person name="Wang L."/>
            <person name="Liao Z."/>
            <person name="Chang Y."/>
            <person name="Mo W."/>
            <person name="Hu G."/>
            <person name="Li W."/>
            <person name="Zhao G."/>
            <person name="Zhu H."/>
            <person name="Hu X."/>
            <person name="Ji K."/>
            <person name="Xiang X."/>
            <person name="Song Q."/>
            <person name="Yuan D."/>
            <person name="Jin S."/>
            <person name="Zhang L."/>
        </authorList>
    </citation>
    <scope>NUCLEOTIDE SEQUENCE [LARGE SCALE GENOMIC DNA]</scope>
    <source>
        <strain evidence="1">SQ_2022a</strain>
    </source>
</reference>
<sequence length="324" mass="35945">MIFMDTACGFNLIGTCFAISFEGPNGSGKSSLFRVLGGLWPLVSGYIVKPGFGSDLNKEIFYVPQQPYTAVGTLCDQLIYPLTADQEAEPLTHSEMVELLKNVGLEYLLDRYPSKKEINWGDELSLGEQQRLGMARLFYHKPKFAILDECTSAVTTDMEENFCAKVRAMGPSCITISHRPVLVAFHDVVLSLDGEGGWQVYYKRFFNLNFKVTIICLIATSPPVNHDVPLPLVPQLQTAPRLLPLRVAAMFKILVPIVLDEQGAQLLAIAVIVILRTWISDRIVSLNRTTVKYVLEQDKAAFTRLIGVSILQSAASSFVTPSLR</sequence>
<protein>
    <submittedName>
        <fullName evidence="1">ABC transporter D family member 1</fullName>
    </submittedName>
</protein>
<evidence type="ECO:0000313" key="2">
    <source>
        <dbReference type="Proteomes" id="UP001060215"/>
    </source>
</evidence>
<gene>
    <name evidence="1" type="ORF">LOK49_LG05G01695</name>
</gene>
<evidence type="ECO:0000313" key="1">
    <source>
        <dbReference type="EMBL" id="KAI8014748.1"/>
    </source>
</evidence>
<name>A0ACC0HMY4_9ERIC</name>
<comment type="caution">
    <text evidence="1">The sequence shown here is derived from an EMBL/GenBank/DDBJ whole genome shotgun (WGS) entry which is preliminary data.</text>
</comment>
<keyword evidence="2" id="KW-1185">Reference proteome</keyword>
<dbReference type="Proteomes" id="UP001060215">
    <property type="component" value="Chromosome 4"/>
</dbReference>
<organism evidence="1 2">
    <name type="scientific">Camellia lanceoleosa</name>
    <dbReference type="NCBI Taxonomy" id="1840588"/>
    <lineage>
        <taxon>Eukaryota</taxon>
        <taxon>Viridiplantae</taxon>
        <taxon>Streptophyta</taxon>
        <taxon>Embryophyta</taxon>
        <taxon>Tracheophyta</taxon>
        <taxon>Spermatophyta</taxon>
        <taxon>Magnoliopsida</taxon>
        <taxon>eudicotyledons</taxon>
        <taxon>Gunneridae</taxon>
        <taxon>Pentapetalae</taxon>
        <taxon>asterids</taxon>
        <taxon>Ericales</taxon>
        <taxon>Theaceae</taxon>
        <taxon>Camellia</taxon>
    </lineage>
</organism>